<comment type="caution">
    <text evidence="1">The sequence shown here is derived from an EMBL/GenBank/DDBJ whole genome shotgun (WGS) entry which is preliminary data.</text>
</comment>
<sequence length="81" mass="9340">MTWHGASRDATRPKAVRMQFECTLLQPRAHTIMDILSEADYAVTTVETFDEFENFDDDVKDTDWDPEDDEARVQLYATVPA</sequence>
<dbReference type="AlphaFoldDB" id="A0A2G5UCF3"/>
<dbReference type="Proteomes" id="UP000230233">
    <property type="component" value="Chromosome IV"/>
</dbReference>
<gene>
    <name evidence="1" type="primary">Cnig_chr_IV.g15859</name>
    <name evidence="1" type="ORF">B9Z55_015859</name>
</gene>
<proteinExistence type="predicted"/>
<protein>
    <submittedName>
        <fullName evidence="1">Uncharacterized protein</fullName>
    </submittedName>
</protein>
<reference evidence="2" key="1">
    <citation type="submission" date="2017-10" db="EMBL/GenBank/DDBJ databases">
        <title>Rapid genome shrinkage in a self-fertile nematode reveals novel sperm competition proteins.</title>
        <authorList>
            <person name="Yin D."/>
            <person name="Schwarz E.M."/>
            <person name="Thomas C.G."/>
            <person name="Felde R.L."/>
            <person name="Korf I.F."/>
            <person name="Cutter A.D."/>
            <person name="Schartner C.M."/>
            <person name="Ralston E.J."/>
            <person name="Meyer B.J."/>
            <person name="Haag E.S."/>
        </authorList>
    </citation>
    <scope>NUCLEOTIDE SEQUENCE [LARGE SCALE GENOMIC DNA]</scope>
    <source>
        <strain evidence="2">JU1422</strain>
    </source>
</reference>
<organism evidence="1 2">
    <name type="scientific">Caenorhabditis nigoni</name>
    <dbReference type="NCBI Taxonomy" id="1611254"/>
    <lineage>
        <taxon>Eukaryota</taxon>
        <taxon>Metazoa</taxon>
        <taxon>Ecdysozoa</taxon>
        <taxon>Nematoda</taxon>
        <taxon>Chromadorea</taxon>
        <taxon>Rhabditida</taxon>
        <taxon>Rhabditina</taxon>
        <taxon>Rhabditomorpha</taxon>
        <taxon>Rhabditoidea</taxon>
        <taxon>Rhabditidae</taxon>
        <taxon>Peloderinae</taxon>
        <taxon>Caenorhabditis</taxon>
    </lineage>
</organism>
<keyword evidence="2" id="KW-1185">Reference proteome</keyword>
<evidence type="ECO:0000313" key="1">
    <source>
        <dbReference type="EMBL" id="PIC37113.1"/>
    </source>
</evidence>
<name>A0A2G5UCF3_9PELO</name>
<accession>A0A2G5UCF3</accession>
<evidence type="ECO:0000313" key="2">
    <source>
        <dbReference type="Proteomes" id="UP000230233"/>
    </source>
</evidence>
<dbReference type="EMBL" id="PDUG01000004">
    <property type="protein sequence ID" value="PIC37113.1"/>
    <property type="molecule type" value="Genomic_DNA"/>
</dbReference>